<dbReference type="Pfam" id="PF00067">
    <property type="entry name" value="p450"/>
    <property type="match status" value="1"/>
</dbReference>
<keyword evidence="5 6" id="KW-0349">Heme</keyword>
<dbReference type="InterPro" id="IPR017972">
    <property type="entry name" value="Cyt_P450_CS"/>
</dbReference>
<dbReference type="InterPro" id="IPR050121">
    <property type="entry name" value="Cytochrome_P450_monoxygenase"/>
</dbReference>
<dbReference type="InterPro" id="IPR036396">
    <property type="entry name" value="Cyt_P450_sf"/>
</dbReference>
<name>A0A6J3MC07_9PEZI</name>
<dbReference type="GO" id="GO:0004497">
    <property type="term" value="F:monooxygenase activity"/>
    <property type="evidence" value="ECO:0007669"/>
    <property type="project" value="UniProtKB-KW"/>
</dbReference>
<evidence type="ECO:0000256" key="2">
    <source>
        <dbReference type="ARBA" id="ARBA00010617"/>
    </source>
</evidence>
<dbReference type="GeneID" id="54358884"/>
<comment type="similarity">
    <text evidence="2 6">Belongs to the cytochrome P450 family.</text>
</comment>
<evidence type="ECO:0000256" key="1">
    <source>
        <dbReference type="ARBA" id="ARBA00001971"/>
    </source>
</evidence>
<evidence type="ECO:0000313" key="7">
    <source>
        <dbReference type="Proteomes" id="UP000504637"/>
    </source>
</evidence>
<dbReference type="GO" id="GO:0005506">
    <property type="term" value="F:iron ion binding"/>
    <property type="evidence" value="ECO:0007669"/>
    <property type="project" value="InterPro"/>
</dbReference>
<keyword evidence="6" id="KW-0503">Monooxygenase</keyword>
<dbReference type="AlphaFoldDB" id="A0A6J3MC07"/>
<keyword evidence="7" id="KW-1185">Reference proteome</keyword>
<reference evidence="8" key="3">
    <citation type="submission" date="2025-08" db="UniProtKB">
        <authorList>
            <consortium name="RefSeq"/>
        </authorList>
    </citation>
    <scope>IDENTIFICATION</scope>
    <source>
        <strain evidence="8">CBS 342.82</strain>
    </source>
</reference>
<dbReference type="GO" id="GO:0020037">
    <property type="term" value="F:heme binding"/>
    <property type="evidence" value="ECO:0007669"/>
    <property type="project" value="InterPro"/>
</dbReference>
<protein>
    <submittedName>
        <fullName evidence="8">Cytochrome P450</fullName>
    </submittedName>
</protein>
<evidence type="ECO:0000313" key="8">
    <source>
        <dbReference type="RefSeq" id="XP_033462175.1"/>
    </source>
</evidence>
<proteinExistence type="inferred from homology"/>
<reference evidence="8" key="1">
    <citation type="submission" date="2020-01" db="EMBL/GenBank/DDBJ databases">
        <authorList>
            <consortium name="DOE Joint Genome Institute"/>
            <person name="Haridas S."/>
            <person name="Albert R."/>
            <person name="Binder M."/>
            <person name="Bloem J."/>
            <person name="Labutti K."/>
            <person name="Salamov A."/>
            <person name="Andreopoulos B."/>
            <person name="Baker S.E."/>
            <person name="Barry K."/>
            <person name="Bills G."/>
            <person name="Bluhm B.H."/>
            <person name="Cannon C."/>
            <person name="Castanera R."/>
            <person name="Culley D.E."/>
            <person name="Daum C."/>
            <person name="Ezra D."/>
            <person name="Gonzalez J.B."/>
            <person name="Henrissat B."/>
            <person name="Kuo A."/>
            <person name="Liang C."/>
            <person name="Lipzen A."/>
            <person name="Lutzoni F."/>
            <person name="Magnuson J."/>
            <person name="Mondo S."/>
            <person name="Nolan M."/>
            <person name="Ohm R."/>
            <person name="Pangilinan J."/>
            <person name="Park H.-J."/>
            <person name="Ramirez L."/>
            <person name="Alfaro M."/>
            <person name="Sun H."/>
            <person name="Tritt A."/>
            <person name="Yoshinaga Y."/>
            <person name="Zwiers L.-H."/>
            <person name="Turgeon B.G."/>
            <person name="Goodwin S.B."/>
            <person name="Spatafora J.W."/>
            <person name="Crous P.W."/>
            <person name="Grigoriev I.V."/>
        </authorList>
    </citation>
    <scope>NUCLEOTIDE SEQUENCE</scope>
    <source>
        <strain evidence="8">CBS 342.82</strain>
    </source>
</reference>
<comment type="cofactor">
    <cofactor evidence="1 5">
        <name>heme</name>
        <dbReference type="ChEBI" id="CHEBI:30413"/>
    </cofactor>
</comment>
<dbReference type="OrthoDB" id="1470350at2759"/>
<keyword evidence="4 5" id="KW-0408">Iron</keyword>
<dbReference type="PANTHER" id="PTHR24305:SF166">
    <property type="entry name" value="CYTOCHROME P450 12A4, MITOCHONDRIAL-RELATED"/>
    <property type="match status" value="1"/>
</dbReference>
<organism evidence="8">
    <name type="scientific">Dissoconium aciculare CBS 342.82</name>
    <dbReference type="NCBI Taxonomy" id="1314786"/>
    <lineage>
        <taxon>Eukaryota</taxon>
        <taxon>Fungi</taxon>
        <taxon>Dikarya</taxon>
        <taxon>Ascomycota</taxon>
        <taxon>Pezizomycotina</taxon>
        <taxon>Dothideomycetes</taxon>
        <taxon>Dothideomycetidae</taxon>
        <taxon>Mycosphaerellales</taxon>
        <taxon>Dissoconiaceae</taxon>
        <taxon>Dissoconium</taxon>
    </lineage>
</organism>
<evidence type="ECO:0000256" key="4">
    <source>
        <dbReference type="ARBA" id="ARBA00023004"/>
    </source>
</evidence>
<feature type="binding site" description="axial binding residue" evidence="5">
    <location>
        <position position="429"/>
    </location>
    <ligand>
        <name>heme</name>
        <dbReference type="ChEBI" id="CHEBI:30413"/>
    </ligand>
    <ligandPart>
        <name>Fe</name>
        <dbReference type="ChEBI" id="CHEBI:18248"/>
    </ligandPart>
</feature>
<evidence type="ECO:0000256" key="5">
    <source>
        <dbReference type="PIRSR" id="PIRSR602401-1"/>
    </source>
</evidence>
<evidence type="ECO:0000256" key="3">
    <source>
        <dbReference type="ARBA" id="ARBA00022723"/>
    </source>
</evidence>
<evidence type="ECO:0000256" key="6">
    <source>
        <dbReference type="RuleBase" id="RU000461"/>
    </source>
</evidence>
<dbReference type="PANTHER" id="PTHR24305">
    <property type="entry name" value="CYTOCHROME P450"/>
    <property type="match status" value="1"/>
</dbReference>
<dbReference type="RefSeq" id="XP_033462175.1">
    <property type="nucleotide sequence ID" value="XM_033601084.1"/>
</dbReference>
<sequence>MFSRLKHLPTPNQGHFLFRLVAEPNALEMERWLDEVPNEGLIRYYGQWNKERLLVATPTAARDLLTVAAYKSVKATDVRRVVTNVSGPEGLLILEGEKHKRISKAVLPALRSDEVRRAYPIMWESVHNLTKAMLNQAEEKRAPQSIVAAGQFLKLMNAALIDTIAKWGFSINLGAVFDIRASIPRTYIGSLKTTKHGQSFIWWAFTVGPDLIMSLPVRPVKIMNALSKFADNTAKSLVNPRIAALEAPDKDQPAPHDMLSIFMKSDKLDNHDLVHQSAHMIAASTETTASTLAWVVHLLARHPECQQRIREEVRAHMSPPIPAEGNRDFNDANFRELKYLEAVIKEILRFHSVNTILWRELIEPATVAGTRLSAGTRIAYSPWTSGRDPRFWGPDGRVFNPDRWLKDPIKGGASDTFAFLTFGAGPRRCPGEEYAKAQLRCIIAGIIGRFELSPYTGTKSSDVGTEIGDFSAFTLFKVMEGGLQVNVREVEGW</sequence>
<reference evidence="8" key="2">
    <citation type="submission" date="2020-04" db="EMBL/GenBank/DDBJ databases">
        <authorList>
            <consortium name="NCBI Genome Project"/>
        </authorList>
    </citation>
    <scope>NUCLEOTIDE SEQUENCE</scope>
    <source>
        <strain evidence="8">CBS 342.82</strain>
    </source>
</reference>
<accession>A0A6J3MC07</accession>
<dbReference type="Proteomes" id="UP000504637">
    <property type="component" value="Unplaced"/>
</dbReference>
<dbReference type="GO" id="GO:0016705">
    <property type="term" value="F:oxidoreductase activity, acting on paired donors, with incorporation or reduction of molecular oxygen"/>
    <property type="evidence" value="ECO:0007669"/>
    <property type="project" value="InterPro"/>
</dbReference>
<dbReference type="PRINTS" id="PR00385">
    <property type="entry name" value="P450"/>
</dbReference>
<dbReference type="InterPro" id="IPR002401">
    <property type="entry name" value="Cyt_P450_E_grp-I"/>
</dbReference>
<gene>
    <name evidence="8" type="ORF">K489DRAFT_315359</name>
</gene>
<keyword evidence="3 5" id="KW-0479">Metal-binding</keyword>
<dbReference type="PRINTS" id="PR00463">
    <property type="entry name" value="EP450I"/>
</dbReference>
<dbReference type="Gene3D" id="1.10.630.10">
    <property type="entry name" value="Cytochrome P450"/>
    <property type="match status" value="1"/>
</dbReference>
<dbReference type="SUPFAM" id="SSF48264">
    <property type="entry name" value="Cytochrome P450"/>
    <property type="match status" value="1"/>
</dbReference>
<dbReference type="PROSITE" id="PS00086">
    <property type="entry name" value="CYTOCHROME_P450"/>
    <property type="match status" value="1"/>
</dbReference>
<dbReference type="InterPro" id="IPR001128">
    <property type="entry name" value="Cyt_P450"/>
</dbReference>
<keyword evidence="6" id="KW-0560">Oxidoreductase</keyword>